<keyword evidence="3" id="KW-0645">Protease</keyword>
<organism evidence="5 6">
    <name type="scientific">Limnoraphis robusta CCNP1315</name>
    <dbReference type="NCBI Taxonomy" id="3110306"/>
    <lineage>
        <taxon>Bacteria</taxon>
        <taxon>Bacillati</taxon>
        <taxon>Cyanobacteriota</taxon>
        <taxon>Cyanophyceae</taxon>
        <taxon>Oscillatoriophycideae</taxon>
        <taxon>Oscillatoriales</taxon>
        <taxon>Sirenicapillariaceae</taxon>
        <taxon>Limnoraphis</taxon>
    </lineage>
</organism>
<dbReference type="InterPro" id="IPR000585">
    <property type="entry name" value="Hemopexin-like_dom"/>
</dbReference>
<dbReference type="PANTHER" id="PTHR10201">
    <property type="entry name" value="MATRIX METALLOPROTEINASE"/>
    <property type="match status" value="1"/>
</dbReference>
<comment type="pathway">
    <text evidence="4">Cofactor biosynthesis; phylloquinone biosynthesis.</text>
</comment>
<accession>A0ABU5TRN4</accession>
<dbReference type="HAMAP" id="MF_02101">
    <property type="entry name" value="DHNA_CoA_hydrolase"/>
    <property type="match status" value="1"/>
</dbReference>
<reference evidence="5 6" key="1">
    <citation type="submission" date="2023-12" db="EMBL/GenBank/DDBJ databases">
        <title>Baltic Sea Cyanobacteria.</title>
        <authorList>
            <person name="Delbaje E."/>
            <person name="Fewer D.P."/>
            <person name="Shishido T.K."/>
        </authorList>
    </citation>
    <scope>NUCLEOTIDE SEQUENCE [LARGE SCALE GENOMIC DNA]</scope>
    <source>
        <strain evidence="5 6">CCNP 1315</strain>
    </source>
</reference>
<dbReference type="CDD" id="cd00094">
    <property type="entry name" value="HX"/>
    <property type="match status" value="1"/>
</dbReference>
<dbReference type="EMBL" id="JAYGHT010000002">
    <property type="protein sequence ID" value="MEA5517529.1"/>
    <property type="molecule type" value="Genomic_DNA"/>
</dbReference>
<name>A0ABU5TRN4_9CYAN</name>
<dbReference type="InterPro" id="IPR036375">
    <property type="entry name" value="Hemopexin-like_dom_sf"/>
</dbReference>
<dbReference type="InterPro" id="IPR022829">
    <property type="entry name" value="DHNA_CoA_hydrolase"/>
</dbReference>
<dbReference type="InterPro" id="IPR018487">
    <property type="entry name" value="Hemopexin-like_repeat"/>
</dbReference>
<comment type="pathway">
    <text evidence="4">Quinol/quinone metabolism; 1,4-dihydroxy-2-naphthoate biosynthesis; 1,4-dihydroxy-2-naphthoate from chorismate: step 7/7.</text>
</comment>
<dbReference type="PROSITE" id="PS51642">
    <property type="entry name" value="HEMOPEXIN_2"/>
    <property type="match status" value="4"/>
</dbReference>
<dbReference type="EC" id="3.1.2.28" evidence="4"/>
<dbReference type="SMART" id="SM00120">
    <property type="entry name" value="HX"/>
    <property type="match status" value="4"/>
</dbReference>
<dbReference type="SUPFAM" id="SSF54637">
    <property type="entry name" value="Thioesterase/thiol ester dehydrase-isomerase"/>
    <property type="match status" value="1"/>
</dbReference>
<dbReference type="CDD" id="cd00586">
    <property type="entry name" value="4HBT"/>
    <property type="match status" value="1"/>
</dbReference>
<sequence length="349" mass="41025">MAYIRTVRFQDTDAAGVVYFANVLTICHEAYETSLAAAKIHLKTFFCNPDFAIPIVHASVDFFQPIFCGDRLIIHLMPQQITENTFEINYKIVLLDSDKWIAKVTTKHACIHPSSRKRKQLPDEILHWLNVETIERILNNVDAVVVWNNGKAYFFKDNEYLSYDLNWNCIDYGYPQKIDRGRWASFPPSFTQGIDAGLVWHNGKAYFFKGDEYICYDLYKDQVEAGYPLKLNSGLWAGWPKHFYSGIDTAVLWNDGKAYFFKGDEYICYDLYREVTELGYPKKISESQWQGWPKQFTRRIDAAAVWKNGKAYFFRDDEYICYDINQNRTDPDYPKKIKDNWLSFWCQLL</sequence>
<evidence type="ECO:0000256" key="2">
    <source>
        <dbReference type="ARBA" id="ARBA00022801"/>
    </source>
</evidence>
<dbReference type="Pfam" id="PF00045">
    <property type="entry name" value="Hemopexin"/>
    <property type="match status" value="4"/>
</dbReference>
<proteinExistence type="inferred from homology"/>
<feature type="active site" evidence="4">
    <location>
        <position position="13"/>
    </location>
</feature>
<dbReference type="Gene3D" id="2.110.10.10">
    <property type="entry name" value="Hemopexin-like domain"/>
    <property type="match status" value="2"/>
</dbReference>
<keyword evidence="3" id="KW-0482">Metalloprotease</keyword>
<protein>
    <recommendedName>
        <fullName evidence="4">1,4-dihydroxy-2-naphthoyl-CoA hydrolase</fullName>
        <shortName evidence="4">DHNA-CoA hydrolase</shortName>
        <ecNumber evidence="4">3.1.2.28</ecNumber>
    </recommendedName>
    <alternativeName>
        <fullName evidence="4">DHNA-CoA thioesterase</fullName>
    </alternativeName>
</protein>
<dbReference type="Gene3D" id="3.10.129.10">
    <property type="entry name" value="Hotdog Thioesterase"/>
    <property type="match status" value="1"/>
</dbReference>
<evidence type="ECO:0000256" key="3">
    <source>
        <dbReference type="ARBA" id="ARBA00023049"/>
    </source>
</evidence>
<evidence type="ECO:0000256" key="4">
    <source>
        <dbReference type="HAMAP-Rule" id="MF_02101"/>
    </source>
</evidence>
<dbReference type="PANTHER" id="PTHR10201:SF323">
    <property type="entry name" value="MATRIX METALLOPROTEINASE-21"/>
    <property type="match status" value="1"/>
</dbReference>
<dbReference type="Proteomes" id="UP001301728">
    <property type="component" value="Unassembled WGS sequence"/>
</dbReference>
<dbReference type="SUPFAM" id="SSF50923">
    <property type="entry name" value="Hemopexin-like domain"/>
    <property type="match status" value="2"/>
</dbReference>
<keyword evidence="2 4" id="KW-0378">Hydrolase</keyword>
<dbReference type="InterPro" id="IPR029069">
    <property type="entry name" value="HotDog_dom_sf"/>
</dbReference>
<dbReference type="Pfam" id="PF13279">
    <property type="entry name" value="4HBT_2"/>
    <property type="match status" value="1"/>
</dbReference>
<gene>
    <name evidence="5" type="ORF">VB854_01065</name>
</gene>
<keyword evidence="1" id="KW-0677">Repeat</keyword>
<comment type="function">
    <text evidence="4">Catalyzes the hydrolysis of 1,4-dihydroxy-2-naphthoyl-CoA (DHNA-CoA) to 1,4-dihydroxy-2-naphthoate (DHNA), a reaction involved in phylloquinone (vitamin K1) biosynthesis.</text>
</comment>
<comment type="similarity">
    <text evidence="4">Belongs to the 4-hydroxybenzoyl-CoA thioesterase family. DHNA-CoA hydrolase subfamily.</text>
</comment>
<comment type="catalytic activity">
    <reaction evidence="4">
        <text>1,4-dihydroxy-2-naphthoyl-CoA + H2O = 1,4-dihydroxy-2-naphthoate + CoA + H(+)</text>
        <dbReference type="Rhea" id="RHEA:26309"/>
        <dbReference type="ChEBI" id="CHEBI:11173"/>
        <dbReference type="ChEBI" id="CHEBI:15377"/>
        <dbReference type="ChEBI" id="CHEBI:15378"/>
        <dbReference type="ChEBI" id="CHEBI:57287"/>
        <dbReference type="ChEBI" id="CHEBI:58897"/>
        <dbReference type="EC" id="3.1.2.28"/>
    </reaction>
</comment>
<dbReference type="RefSeq" id="WP_323218580.1">
    <property type="nucleotide sequence ID" value="NZ_JAYGHT010000002.1"/>
</dbReference>
<evidence type="ECO:0000313" key="5">
    <source>
        <dbReference type="EMBL" id="MEA5517529.1"/>
    </source>
</evidence>
<keyword evidence="6" id="KW-1185">Reference proteome</keyword>
<evidence type="ECO:0000313" key="6">
    <source>
        <dbReference type="Proteomes" id="UP001301728"/>
    </source>
</evidence>
<comment type="caution">
    <text evidence="5">The sequence shown here is derived from an EMBL/GenBank/DDBJ whole genome shotgun (WGS) entry which is preliminary data.</text>
</comment>
<evidence type="ECO:0000256" key="1">
    <source>
        <dbReference type="ARBA" id="ARBA00022737"/>
    </source>
</evidence>